<dbReference type="Pfam" id="PF00756">
    <property type="entry name" value="Esterase"/>
    <property type="match status" value="1"/>
</dbReference>
<name>A0A099KLX2_COLPS</name>
<comment type="caution">
    <text evidence="4">The sequence shown here is derived from an EMBL/GenBank/DDBJ whole genome shotgun (WGS) entry which is preliminary data.</text>
</comment>
<keyword evidence="2" id="KW-0378">Hydrolase</keyword>
<comment type="similarity">
    <text evidence="1">Belongs to the esterase D family.</text>
</comment>
<keyword evidence="3" id="KW-0732">Signal</keyword>
<organism evidence="4 5">
    <name type="scientific">Colwellia psychrerythraea</name>
    <name type="common">Vibrio psychroerythus</name>
    <dbReference type="NCBI Taxonomy" id="28229"/>
    <lineage>
        <taxon>Bacteria</taxon>
        <taxon>Pseudomonadati</taxon>
        <taxon>Pseudomonadota</taxon>
        <taxon>Gammaproteobacteria</taxon>
        <taxon>Alteromonadales</taxon>
        <taxon>Colwelliaceae</taxon>
        <taxon>Colwellia</taxon>
    </lineage>
</organism>
<dbReference type="PATRIC" id="fig|28229.3.peg.3269"/>
<dbReference type="Proteomes" id="UP000029868">
    <property type="component" value="Unassembled WGS sequence"/>
</dbReference>
<evidence type="ECO:0000256" key="2">
    <source>
        <dbReference type="ARBA" id="ARBA00022801"/>
    </source>
</evidence>
<dbReference type="OrthoDB" id="6381520at2"/>
<protein>
    <submittedName>
        <fullName evidence="4">Esterase</fullName>
    </submittedName>
</protein>
<dbReference type="EMBL" id="JQEC01000044">
    <property type="protein sequence ID" value="KGJ90942.1"/>
    <property type="molecule type" value="Genomic_DNA"/>
</dbReference>
<sequence>MPLLVLIIFLVVLSPSSNAAQPFEIPRSSVVDLQDSTSKRIYPLFIKLPKSYSNNIDKKYPVIYLTDAWYSFQIVSGATRYPMNSGKMAEAIIVGISYAKGSKGDTSRVLDYTPSKNSQWKKNTGGAQQHMTFIEKDVFNYMAANYRVDTKQRTFIGNSLGGLFGSYILLTKPDMFKNYILGSPSYWFDNKSLFALADKASLNMVDINANVFIAIGERESKALESSYEMVEDAQQFYQKILTWQQEKLTVKMLVIPEANHQTAFPTTAIQGLHWVLATDKKT</sequence>
<feature type="chain" id="PRO_5001949158" evidence="3">
    <location>
        <begin position="20"/>
        <end position="282"/>
    </location>
</feature>
<reference evidence="4 5" key="1">
    <citation type="submission" date="2014-08" db="EMBL/GenBank/DDBJ databases">
        <title>Genomic and Phenotypic Diversity of Colwellia psychrerythraea strains from Disparate Marine Basins.</title>
        <authorList>
            <person name="Techtmann S.M."/>
            <person name="Stelling S.C."/>
            <person name="Utturkar S.M."/>
            <person name="Alshibli N."/>
            <person name="Harris A."/>
            <person name="Brown S.D."/>
            <person name="Hazen T.C."/>
        </authorList>
    </citation>
    <scope>NUCLEOTIDE SEQUENCE [LARGE SCALE GENOMIC DNA]</scope>
    <source>
        <strain evidence="4 5">GAB14E</strain>
    </source>
</reference>
<proteinExistence type="inferred from homology"/>
<dbReference type="Gene3D" id="3.40.50.1820">
    <property type="entry name" value="alpha/beta hydrolase"/>
    <property type="match status" value="1"/>
</dbReference>
<dbReference type="PANTHER" id="PTHR40841">
    <property type="entry name" value="SIDEROPHORE TRIACETYLFUSARININE C ESTERASE"/>
    <property type="match status" value="1"/>
</dbReference>
<dbReference type="PANTHER" id="PTHR40841:SF2">
    <property type="entry name" value="SIDEROPHORE-DEGRADING ESTERASE (EUROFUNG)"/>
    <property type="match status" value="1"/>
</dbReference>
<evidence type="ECO:0000313" key="4">
    <source>
        <dbReference type="EMBL" id="KGJ90942.1"/>
    </source>
</evidence>
<evidence type="ECO:0000313" key="5">
    <source>
        <dbReference type="Proteomes" id="UP000029868"/>
    </source>
</evidence>
<feature type="signal peptide" evidence="3">
    <location>
        <begin position="1"/>
        <end position="19"/>
    </location>
</feature>
<evidence type="ECO:0000256" key="1">
    <source>
        <dbReference type="ARBA" id="ARBA00005622"/>
    </source>
</evidence>
<accession>A0A099KLX2</accession>
<gene>
    <name evidence="4" type="ORF">GAB14E_0606</name>
</gene>
<evidence type="ECO:0000256" key="3">
    <source>
        <dbReference type="SAM" id="SignalP"/>
    </source>
</evidence>
<dbReference type="SUPFAM" id="SSF53474">
    <property type="entry name" value="alpha/beta-Hydrolases"/>
    <property type="match status" value="1"/>
</dbReference>
<dbReference type="InterPro" id="IPR000801">
    <property type="entry name" value="Esterase-like"/>
</dbReference>
<dbReference type="AlphaFoldDB" id="A0A099KLX2"/>
<dbReference type="InterPro" id="IPR052558">
    <property type="entry name" value="Siderophore_Hydrolase_D"/>
</dbReference>
<dbReference type="GO" id="GO:0016788">
    <property type="term" value="F:hydrolase activity, acting on ester bonds"/>
    <property type="evidence" value="ECO:0007669"/>
    <property type="project" value="TreeGrafter"/>
</dbReference>
<dbReference type="InterPro" id="IPR029058">
    <property type="entry name" value="AB_hydrolase_fold"/>
</dbReference>
<dbReference type="RefSeq" id="WP_033083256.1">
    <property type="nucleotide sequence ID" value="NZ_JQEC01000044.1"/>
</dbReference>